<organism evidence="1 2">
    <name type="scientific">Prochlorococcus marinus str. PAC1</name>
    <dbReference type="NCBI Taxonomy" id="59924"/>
    <lineage>
        <taxon>Bacteria</taxon>
        <taxon>Bacillati</taxon>
        <taxon>Cyanobacteriota</taxon>
        <taxon>Cyanophyceae</taxon>
        <taxon>Synechococcales</taxon>
        <taxon>Prochlorococcaceae</taxon>
        <taxon>Prochlorococcus</taxon>
    </lineage>
</organism>
<dbReference type="RefSeq" id="WP_011824643.1">
    <property type="nucleotide sequence ID" value="NZ_CP138967.1"/>
</dbReference>
<sequence>MDSALIKAIGLKALLVGVGALLLFWTFNAIKLVVSARGINPLVKKFFDQIAAGRIDGAYRLTTKAYKSHVNRQDFIKFLGSLQLNRYRNLKSGRPRIEDNQIMLTLSLKSEDKKNEMPLDFTFIKINENWQIDRIAKANT</sequence>
<accession>A0A0A2C2M2</accession>
<comment type="caution">
    <text evidence="1">The sequence shown here is derived from an EMBL/GenBank/DDBJ whole genome shotgun (WGS) entry which is preliminary data.</text>
</comment>
<gene>
    <name evidence="1" type="ORF">EV03_1067</name>
</gene>
<name>A0A0A2C2M2_PROMR</name>
<evidence type="ECO:0000313" key="1">
    <source>
        <dbReference type="EMBL" id="KGG20566.1"/>
    </source>
</evidence>
<dbReference type="AlphaFoldDB" id="A0A0A2C2M2"/>
<proteinExistence type="predicted"/>
<reference evidence="2" key="1">
    <citation type="journal article" date="2014" name="Sci. Data">
        <title>Genomes of diverse isolates of the marine cyanobacterium Prochlorococcus.</title>
        <authorList>
            <person name="Biller S."/>
            <person name="Berube P."/>
            <person name="Thompson J."/>
            <person name="Kelly L."/>
            <person name="Roggensack S."/>
            <person name="Awad L."/>
            <person name="Roache-Johnson K."/>
            <person name="Ding H."/>
            <person name="Giovannoni S.J."/>
            <person name="Moore L.R."/>
            <person name="Chisholm S.W."/>
        </authorList>
    </citation>
    <scope>NUCLEOTIDE SEQUENCE [LARGE SCALE GENOMIC DNA]</scope>
    <source>
        <strain evidence="2">PAC1</strain>
    </source>
</reference>
<dbReference type="EMBL" id="JNAX01000011">
    <property type="protein sequence ID" value="KGG20566.1"/>
    <property type="molecule type" value="Genomic_DNA"/>
</dbReference>
<protein>
    <recommendedName>
        <fullName evidence="3">DUF4878 domain-containing protein</fullName>
    </recommendedName>
</protein>
<dbReference type="Proteomes" id="UP000030392">
    <property type="component" value="Unassembled WGS sequence"/>
</dbReference>
<evidence type="ECO:0000313" key="2">
    <source>
        <dbReference type="Proteomes" id="UP000030392"/>
    </source>
</evidence>
<evidence type="ECO:0008006" key="3">
    <source>
        <dbReference type="Google" id="ProtNLM"/>
    </source>
</evidence>